<keyword evidence="1" id="KW-0732">Signal</keyword>
<feature type="chain" id="PRO_5012573520" evidence="1">
    <location>
        <begin position="22"/>
        <end position="146"/>
    </location>
</feature>
<reference evidence="2" key="1">
    <citation type="submission" date="2017-02" db="EMBL/GenBank/DDBJ databases">
        <title>Delving into the versatile metabolic prowess of the omnipresent phylum Bacteroidetes.</title>
        <authorList>
            <person name="Nobu M.K."/>
            <person name="Mei R."/>
            <person name="Narihiro T."/>
            <person name="Kuroda K."/>
            <person name="Liu W.-T."/>
        </authorList>
    </citation>
    <scope>NUCLEOTIDE SEQUENCE</scope>
    <source>
        <strain evidence="2">ADurb.Bin280</strain>
    </source>
</reference>
<protein>
    <submittedName>
        <fullName evidence="2">Uncharacterized protein</fullName>
    </submittedName>
</protein>
<gene>
    <name evidence="2" type="ORF">BWY43_00504</name>
</gene>
<evidence type="ECO:0000256" key="1">
    <source>
        <dbReference type="SAM" id="SignalP"/>
    </source>
</evidence>
<accession>A0A1V5SD79</accession>
<sequence>MKAICVVLCLLVVGVSNGEEADVLSVRAVLASPTSTTVIICADRMVDSGRYDLHFRLGDARAVIPYFPLTLSGDRERRKFEQDGYLKMPCRVLPVGRQSFAIRPVQLRHADRLWLFGEALSSSIESGGGFGFELSNARVLEVFEAP</sequence>
<proteinExistence type="predicted"/>
<name>A0A1V5SD79_9BACT</name>
<organism evidence="2">
    <name type="scientific">candidate division WS2 bacterium ADurb.Bin280</name>
    <dbReference type="NCBI Taxonomy" id="1852829"/>
    <lineage>
        <taxon>Bacteria</taxon>
        <taxon>candidate division WS2</taxon>
    </lineage>
</organism>
<dbReference type="AlphaFoldDB" id="A0A1V5SD79"/>
<dbReference type="EMBL" id="MWBO01000031">
    <property type="protein sequence ID" value="OQA52437.1"/>
    <property type="molecule type" value="Genomic_DNA"/>
</dbReference>
<dbReference type="Proteomes" id="UP000485367">
    <property type="component" value="Unassembled WGS sequence"/>
</dbReference>
<feature type="signal peptide" evidence="1">
    <location>
        <begin position="1"/>
        <end position="21"/>
    </location>
</feature>
<comment type="caution">
    <text evidence="2">The sequence shown here is derived from an EMBL/GenBank/DDBJ whole genome shotgun (WGS) entry which is preliminary data.</text>
</comment>
<evidence type="ECO:0000313" key="2">
    <source>
        <dbReference type="EMBL" id="OQA52437.1"/>
    </source>
</evidence>